<gene>
    <name evidence="1" type="ORF">APZ16_02365</name>
</gene>
<dbReference type="SUPFAM" id="SSF53795">
    <property type="entry name" value="PEP carboxykinase-like"/>
    <property type="match status" value="1"/>
</dbReference>
<dbReference type="Gene3D" id="3.40.50.300">
    <property type="entry name" value="P-loop containing nucleotide triphosphate hydrolases"/>
    <property type="match status" value="1"/>
</dbReference>
<organism evidence="1 2">
    <name type="scientific">Hadarchaeum yellowstonense</name>
    <dbReference type="NCBI Taxonomy" id="1776334"/>
    <lineage>
        <taxon>Archaea</taxon>
        <taxon>Methanobacteriati</taxon>
        <taxon>Candidatus Hadarchaeota</taxon>
        <taxon>Candidatus Hadarchaeia</taxon>
        <taxon>Candidatus Hadarchaeales</taxon>
        <taxon>Candidatus Hadarchaeaceae</taxon>
        <taxon>Candidatus Hadarchaeum</taxon>
    </lineage>
</organism>
<proteinExistence type="predicted"/>
<dbReference type="AlphaFoldDB" id="A0A147JSL4"/>
<dbReference type="Proteomes" id="UP000074294">
    <property type="component" value="Unassembled WGS sequence"/>
</dbReference>
<evidence type="ECO:0000313" key="1">
    <source>
        <dbReference type="EMBL" id="KUO39448.1"/>
    </source>
</evidence>
<evidence type="ECO:0000313" key="2">
    <source>
        <dbReference type="Proteomes" id="UP000074294"/>
    </source>
</evidence>
<accession>A0A147JSL4</accession>
<dbReference type="STRING" id="1776334.APZ16_02365"/>
<evidence type="ECO:0008006" key="3">
    <source>
        <dbReference type="Google" id="ProtNLM"/>
    </source>
</evidence>
<reference evidence="1 2" key="1">
    <citation type="journal article" date="2016" name="Nat. Microbiol.">
        <title>Genomic inference of the metabolism of cosmopolitan subsurface Archaea, Hadesarchaea.</title>
        <authorList>
            <person name="Baker B.J."/>
            <person name="Saw J.H."/>
            <person name="Lind A.E."/>
            <person name="Lazar C.S."/>
            <person name="Hinrichs K.-U."/>
            <person name="Teske A.P."/>
            <person name="Ettema T.J."/>
        </authorList>
    </citation>
    <scope>NUCLEOTIDE SEQUENCE [LARGE SCALE GENOMIC DNA]</scope>
</reference>
<dbReference type="EMBL" id="LQMQ01000064">
    <property type="protein sequence ID" value="KUO39448.1"/>
    <property type="molecule type" value="Genomic_DNA"/>
</dbReference>
<comment type="caution">
    <text evidence="1">The sequence shown here is derived from an EMBL/GenBank/DDBJ whole genome shotgun (WGS) entry which is preliminary data.</text>
</comment>
<sequence>MASYKVELITPEEKDELFDRNLPRYLYTKKANIYGCCIKLLTEIEEIKDKWEENFYTMDENIRSHGRLVVLQEKEGGLNVKYDPYTNTAFLTNVNYYGWVKSIALAVAGDVLEDEHGIYSVHGAAIDFGGNGVCIIAPSGTGKTTHSWGLLRHPEARLVSDDWFFVRLFDRGHLAFGSEKNCYIEADIGKIWGEYLPLVERSHFDEKGRAVVNVRWIVGPGGVVPMTTIKKVILLKRDSSDGREVYQVSPEEGLDYLIANDFCNPHQLVKDRRKMNLRKKFFKSFLERSEVYVVNTVPPPAETHENILRLLRS</sequence>
<name>A0A147JSL4_HADYE</name>
<dbReference type="InterPro" id="IPR027417">
    <property type="entry name" value="P-loop_NTPase"/>
</dbReference>
<protein>
    <recommendedName>
        <fullName evidence="3">Aldolase</fullName>
    </recommendedName>
</protein>